<dbReference type="EMBL" id="LNYL01000051">
    <property type="protein sequence ID" value="KTD24113.1"/>
    <property type="molecule type" value="Genomic_DNA"/>
</dbReference>
<proteinExistence type="predicted"/>
<dbReference type="AlphaFoldDB" id="A0A0W0VVW9"/>
<feature type="region of interest" description="Disordered" evidence="1">
    <location>
        <begin position="81"/>
        <end position="100"/>
    </location>
</feature>
<protein>
    <submittedName>
        <fullName evidence="2">Uncharacterized protein</fullName>
    </submittedName>
</protein>
<dbReference type="STRING" id="466.Lmac_2986"/>
<dbReference type="Proteomes" id="UP000054908">
    <property type="component" value="Unassembled WGS sequence"/>
</dbReference>
<dbReference type="PATRIC" id="fig|466.6.peg.3199"/>
<sequence>MANWKKLVRGGDQDADVYTDFIANIHAAMRYAQYQQRQLALALIKKEDFKFKERKKKIRMTPREMEENLIAHLITQVEALEKRRSHEHEATPQQFGKKGF</sequence>
<evidence type="ECO:0000256" key="1">
    <source>
        <dbReference type="SAM" id="MobiDB-lite"/>
    </source>
</evidence>
<name>A0A0W0VVW9_9GAMM</name>
<comment type="caution">
    <text evidence="2">The sequence shown here is derived from an EMBL/GenBank/DDBJ whole genome shotgun (WGS) entry which is preliminary data.</text>
</comment>
<gene>
    <name evidence="2" type="ORF">Lmac_2986</name>
</gene>
<feature type="compositionally biased region" description="Basic and acidic residues" evidence="1">
    <location>
        <begin position="81"/>
        <end position="90"/>
    </location>
</feature>
<keyword evidence="3" id="KW-1185">Reference proteome</keyword>
<reference evidence="2 3" key="1">
    <citation type="submission" date="2015-11" db="EMBL/GenBank/DDBJ databases">
        <title>Genomic analysis of 38 Legionella species identifies large and diverse effector repertoires.</title>
        <authorList>
            <person name="Burstein D."/>
            <person name="Amaro F."/>
            <person name="Zusman T."/>
            <person name="Lifshitz Z."/>
            <person name="Cohen O."/>
            <person name="Gilbert J.A."/>
            <person name="Pupko T."/>
            <person name="Shuman H.A."/>
            <person name="Segal G."/>
        </authorList>
    </citation>
    <scope>NUCLEOTIDE SEQUENCE [LARGE SCALE GENOMIC DNA]</scope>
    <source>
        <strain evidence="2 3">PX-1-G2-E2</strain>
    </source>
</reference>
<evidence type="ECO:0000313" key="3">
    <source>
        <dbReference type="Proteomes" id="UP000054908"/>
    </source>
</evidence>
<evidence type="ECO:0000313" key="2">
    <source>
        <dbReference type="EMBL" id="KTD24113.1"/>
    </source>
</evidence>
<organism evidence="2 3">
    <name type="scientific">Legionella maceachernii</name>
    <dbReference type="NCBI Taxonomy" id="466"/>
    <lineage>
        <taxon>Bacteria</taxon>
        <taxon>Pseudomonadati</taxon>
        <taxon>Pseudomonadota</taxon>
        <taxon>Gammaproteobacteria</taxon>
        <taxon>Legionellales</taxon>
        <taxon>Legionellaceae</taxon>
        <taxon>Legionella</taxon>
    </lineage>
</organism>
<accession>A0A0W0VVW9</accession>